<keyword evidence="2" id="KW-0472">Membrane</keyword>
<dbReference type="InterPro" id="IPR036942">
    <property type="entry name" value="Beta-barrel_TonB_sf"/>
</dbReference>
<accession>A0ABV6ESC1</accession>
<evidence type="ECO:0000313" key="5">
    <source>
        <dbReference type="Proteomes" id="UP001589775"/>
    </source>
</evidence>
<keyword evidence="5" id="KW-1185">Reference proteome</keyword>
<evidence type="ECO:0000256" key="1">
    <source>
        <dbReference type="ARBA" id="ARBA00004442"/>
    </source>
</evidence>
<evidence type="ECO:0000313" key="4">
    <source>
        <dbReference type="EMBL" id="MFC0241127.1"/>
    </source>
</evidence>
<protein>
    <submittedName>
        <fullName evidence="4">Uncharacterized protein</fullName>
    </submittedName>
</protein>
<proteinExistence type="predicted"/>
<organism evidence="4 5">
    <name type="scientific">Rhodopseudomonas telluris</name>
    <dbReference type="NCBI Taxonomy" id="644215"/>
    <lineage>
        <taxon>Bacteria</taxon>
        <taxon>Pseudomonadati</taxon>
        <taxon>Pseudomonadota</taxon>
        <taxon>Alphaproteobacteria</taxon>
        <taxon>Hyphomicrobiales</taxon>
        <taxon>Nitrobacteraceae</taxon>
        <taxon>Rhodopseudomonas</taxon>
    </lineage>
</organism>
<dbReference type="Proteomes" id="UP001589775">
    <property type="component" value="Unassembled WGS sequence"/>
</dbReference>
<evidence type="ECO:0000256" key="2">
    <source>
        <dbReference type="ARBA" id="ARBA00023136"/>
    </source>
</evidence>
<sequence>MLTKAAMPALNGNTAVGVPAMQLNLYGEYDLPAFARGVTLTGRVIHTSSQYYDQANTQSIPAWTT</sequence>
<dbReference type="SUPFAM" id="SSF56935">
    <property type="entry name" value="Porins"/>
    <property type="match status" value="1"/>
</dbReference>
<gene>
    <name evidence="4" type="ORF">ACFFJ6_11650</name>
</gene>
<evidence type="ECO:0000256" key="3">
    <source>
        <dbReference type="ARBA" id="ARBA00023237"/>
    </source>
</evidence>
<dbReference type="EMBL" id="JBHLWM010000005">
    <property type="protein sequence ID" value="MFC0241127.1"/>
    <property type="molecule type" value="Genomic_DNA"/>
</dbReference>
<dbReference type="Gene3D" id="2.40.170.20">
    <property type="entry name" value="TonB-dependent receptor, beta-barrel domain"/>
    <property type="match status" value="1"/>
</dbReference>
<dbReference type="RefSeq" id="WP_378387785.1">
    <property type="nucleotide sequence ID" value="NZ_JBHLWM010000005.1"/>
</dbReference>
<comment type="subcellular location">
    <subcellularLocation>
        <location evidence="1">Cell outer membrane</location>
    </subcellularLocation>
</comment>
<comment type="caution">
    <text evidence="4">The sequence shown here is derived from an EMBL/GenBank/DDBJ whole genome shotgun (WGS) entry which is preliminary data.</text>
</comment>
<keyword evidence="3" id="KW-0998">Cell outer membrane</keyword>
<reference evidence="4 5" key="1">
    <citation type="submission" date="2024-09" db="EMBL/GenBank/DDBJ databases">
        <authorList>
            <person name="Sun Q."/>
            <person name="Mori K."/>
        </authorList>
    </citation>
    <scope>NUCLEOTIDE SEQUENCE [LARGE SCALE GENOMIC DNA]</scope>
    <source>
        <strain evidence="4 5">KCTC 23279</strain>
    </source>
</reference>
<name>A0ABV6ESC1_9BRAD</name>